<dbReference type="AlphaFoldDB" id="A0AAD7TE33"/>
<evidence type="ECO:0000313" key="3">
    <source>
        <dbReference type="Proteomes" id="UP001215151"/>
    </source>
</evidence>
<feature type="region of interest" description="Disordered" evidence="1">
    <location>
        <begin position="53"/>
        <end position="83"/>
    </location>
</feature>
<dbReference type="EMBL" id="JAPEVG010001327">
    <property type="protein sequence ID" value="KAJ8453452.1"/>
    <property type="molecule type" value="Genomic_DNA"/>
</dbReference>
<feature type="compositionally biased region" description="Polar residues" evidence="1">
    <location>
        <begin position="55"/>
        <end position="67"/>
    </location>
</feature>
<feature type="region of interest" description="Disordered" evidence="1">
    <location>
        <begin position="1"/>
        <end position="38"/>
    </location>
</feature>
<feature type="region of interest" description="Disordered" evidence="1">
    <location>
        <begin position="146"/>
        <end position="192"/>
    </location>
</feature>
<reference evidence="2" key="1">
    <citation type="submission" date="2022-11" db="EMBL/GenBank/DDBJ databases">
        <title>Genome Sequence of Cubamyces cubensis.</title>
        <authorList>
            <person name="Buettner E."/>
        </authorList>
    </citation>
    <scope>NUCLEOTIDE SEQUENCE</scope>
    <source>
        <strain evidence="2">MPL-01</strain>
    </source>
</reference>
<gene>
    <name evidence="2" type="ORF">ONZ51_g13589</name>
</gene>
<dbReference type="Proteomes" id="UP001215151">
    <property type="component" value="Unassembled WGS sequence"/>
</dbReference>
<evidence type="ECO:0000313" key="2">
    <source>
        <dbReference type="EMBL" id="KAJ8453452.1"/>
    </source>
</evidence>
<sequence length="211" mass="21252">MVAPGPAPAPVPAPSYLTPMAASASGARAPTLPPLSLAPNMAYANETRSELFPSMISTSSGRNSASPISPMPTDDGDDESFAARPRPHIRETMVSTVSVSTVVHGAGKGHSSLGADAILDPFADPAQAPAPSVVVTDASSTTSVAPITRSSASSIVRKPVPAMDPTPAAPAPASADVNPFADPQGPPMLPPVQRLSMLSDLSADVQPGEAM</sequence>
<proteinExistence type="predicted"/>
<feature type="compositionally biased region" description="Pro residues" evidence="1">
    <location>
        <begin position="1"/>
        <end position="13"/>
    </location>
</feature>
<protein>
    <submittedName>
        <fullName evidence="2">Uncharacterized protein</fullName>
    </submittedName>
</protein>
<organism evidence="2 3">
    <name type="scientific">Trametes cubensis</name>
    <dbReference type="NCBI Taxonomy" id="1111947"/>
    <lineage>
        <taxon>Eukaryota</taxon>
        <taxon>Fungi</taxon>
        <taxon>Dikarya</taxon>
        <taxon>Basidiomycota</taxon>
        <taxon>Agaricomycotina</taxon>
        <taxon>Agaricomycetes</taxon>
        <taxon>Polyporales</taxon>
        <taxon>Polyporaceae</taxon>
        <taxon>Trametes</taxon>
    </lineage>
</organism>
<accession>A0AAD7TE33</accession>
<comment type="caution">
    <text evidence="2">The sequence shown here is derived from an EMBL/GenBank/DDBJ whole genome shotgun (WGS) entry which is preliminary data.</text>
</comment>
<evidence type="ECO:0000256" key="1">
    <source>
        <dbReference type="SAM" id="MobiDB-lite"/>
    </source>
</evidence>
<keyword evidence="3" id="KW-1185">Reference proteome</keyword>
<name>A0AAD7TE33_9APHY</name>